<proteinExistence type="predicted"/>
<evidence type="ECO:0000256" key="1">
    <source>
        <dbReference type="SAM" id="MobiDB-lite"/>
    </source>
</evidence>
<name>A0A453KN64_AEGTS</name>
<reference evidence="3" key="2">
    <citation type="journal article" date="2017" name="Nat. Plants">
        <title>The Aegilops tauschii genome reveals multiple impacts of transposons.</title>
        <authorList>
            <person name="Zhao G."/>
            <person name="Zou C."/>
            <person name="Li K."/>
            <person name="Wang K."/>
            <person name="Li T."/>
            <person name="Gao L."/>
            <person name="Zhang X."/>
            <person name="Wang H."/>
            <person name="Yang Z."/>
            <person name="Liu X."/>
            <person name="Jiang W."/>
            <person name="Mao L."/>
            <person name="Kong X."/>
            <person name="Jiao Y."/>
            <person name="Jia J."/>
        </authorList>
    </citation>
    <scope>NUCLEOTIDE SEQUENCE [LARGE SCALE GENOMIC DNA]</scope>
    <source>
        <strain evidence="3">cv. AL8/78</strain>
    </source>
</reference>
<feature type="compositionally biased region" description="Low complexity" evidence="1">
    <location>
        <begin position="67"/>
        <end position="82"/>
    </location>
</feature>
<feature type="compositionally biased region" description="Basic and acidic residues" evidence="1">
    <location>
        <begin position="83"/>
        <end position="92"/>
    </location>
</feature>
<feature type="region of interest" description="Disordered" evidence="1">
    <location>
        <begin position="1"/>
        <end position="147"/>
    </location>
</feature>
<protein>
    <submittedName>
        <fullName evidence="2">Uncharacterized protein</fullName>
    </submittedName>
</protein>
<reference evidence="2" key="5">
    <citation type="journal article" date="2021" name="G3 (Bethesda)">
        <title>Aegilops tauschii genome assembly Aet v5.0 features greater sequence contiguity and improved annotation.</title>
        <authorList>
            <person name="Wang L."/>
            <person name="Zhu T."/>
            <person name="Rodriguez J.C."/>
            <person name="Deal K.R."/>
            <person name="Dubcovsky J."/>
            <person name="McGuire P.E."/>
            <person name="Lux T."/>
            <person name="Spannagl M."/>
            <person name="Mayer K.F.X."/>
            <person name="Baldrich P."/>
            <person name="Meyers B.C."/>
            <person name="Huo N."/>
            <person name="Gu Y.Q."/>
            <person name="Zhou H."/>
            <person name="Devos K.M."/>
            <person name="Bennetzen J.L."/>
            <person name="Unver T."/>
            <person name="Budak H."/>
            <person name="Gulick P.J."/>
            <person name="Galiba G."/>
            <person name="Kalapos B."/>
            <person name="Nelson D.R."/>
            <person name="Li P."/>
            <person name="You F.M."/>
            <person name="Luo M.C."/>
            <person name="Dvorak J."/>
        </authorList>
    </citation>
    <scope>NUCLEOTIDE SEQUENCE [LARGE SCALE GENOMIC DNA]</scope>
    <source>
        <strain evidence="2">cv. AL8/78</strain>
    </source>
</reference>
<feature type="compositionally biased region" description="Basic and acidic residues" evidence="1">
    <location>
        <begin position="20"/>
        <end position="39"/>
    </location>
</feature>
<dbReference type="AlphaFoldDB" id="A0A453KN64"/>
<feature type="compositionally biased region" description="Basic and acidic residues" evidence="1">
    <location>
        <begin position="52"/>
        <end position="66"/>
    </location>
</feature>
<dbReference type="Proteomes" id="UP000015105">
    <property type="component" value="Chromosome 5D"/>
</dbReference>
<reference evidence="3" key="1">
    <citation type="journal article" date="2014" name="Science">
        <title>Ancient hybridizations among the ancestral genomes of bread wheat.</title>
        <authorList>
            <consortium name="International Wheat Genome Sequencing Consortium,"/>
            <person name="Marcussen T."/>
            <person name="Sandve S.R."/>
            <person name="Heier L."/>
            <person name="Spannagl M."/>
            <person name="Pfeifer M."/>
            <person name="Jakobsen K.S."/>
            <person name="Wulff B.B."/>
            <person name="Steuernagel B."/>
            <person name="Mayer K.F."/>
            <person name="Olsen O.A."/>
        </authorList>
    </citation>
    <scope>NUCLEOTIDE SEQUENCE [LARGE SCALE GENOMIC DNA]</scope>
    <source>
        <strain evidence="3">cv. AL8/78</strain>
    </source>
</reference>
<dbReference type="Gramene" id="AET5Gv20465700.6">
    <property type="protein sequence ID" value="AET5Gv20465700.6"/>
    <property type="gene ID" value="AET5Gv20465700"/>
</dbReference>
<evidence type="ECO:0000313" key="3">
    <source>
        <dbReference type="Proteomes" id="UP000015105"/>
    </source>
</evidence>
<dbReference type="EnsemblPlants" id="AET5Gv20465700.6">
    <property type="protein sequence ID" value="AET5Gv20465700.6"/>
    <property type="gene ID" value="AET5Gv20465700"/>
</dbReference>
<keyword evidence="3" id="KW-1185">Reference proteome</keyword>
<sequence length="147" mass="16224">PLTPAPARSYAALLMASRLPGDEGPRPPLERPESSRPPRDPPMPAGDGAQRGADDRRLADRDDWAAPRKASAAAPYRSAPAREGTHDGRRDAWLPLPGSQGARRREEAGRLREDDQRREDELRSELQHRPAYSAPRRPGLEVGQSSR</sequence>
<feature type="compositionally biased region" description="Basic and acidic residues" evidence="1">
    <location>
        <begin position="103"/>
        <end position="128"/>
    </location>
</feature>
<reference evidence="2" key="3">
    <citation type="journal article" date="2017" name="Nature">
        <title>Genome sequence of the progenitor of the wheat D genome Aegilops tauschii.</title>
        <authorList>
            <person name="Luo M.C."/>
            <person name="Gu Y.Q."/>
            <person name="Puiu D."/>
            <person name="Wang H."/>
            <person name="Twardziok S.O."/>
            <person name="Deal K.R."/>
            <person name="Huo N."/>
            <person name="Zhu T."/>
            <person name="Wang L."/>
            <person name="Wang Y."/>
            <person name="McGuire P.E."/>
            <person name="Liu S."/>
            <person name="Long H."/>
            <person name="Ramasamy R.K."/>
            <person name="Rodriguez J.C."/>
            <person name="Van S.L."/>
            <person name="Yuan L."/>
            <person name="Wang Z."/>
            <person name="Xia Z."/>
            <person name="Xiao L."/>
            <person name="Anderson O.D."/>
            <person name="Ouyang S."/>
            <person name="Liang Y."/>
            <person name="Zimin A.V."/>
            <person name="Pertea G."/>
            <person name="Qi P."/>
            <person name="Bennetzen J.L."/>
            <person name="Dai X."/>
            <person name="Dawson M.W."/>
            <person name="Muller H.G."/>
            <person name="Kugler K."/>
            <person name="Rivarola-Duarte L."/>
            <person name="Spannagl M."/>
            <person name="Mayer K.F.X."/>
            <person name="Lu F.H."/>
            <person name="Bevan M.W."/>
            <person name="Leroy P."/>
            <person name="Li P."/>
            <person name="You F.M."/>
            <person name="Sun Q."/>
            <person name="Liu Z."/>
            <person name="Lyons E."/>
            <person name="Wicker T."/>
            <person name="Salzberg S.L."/>
            <person name="Devos K.M."/>
            <person name="Dvorak J."/>
        </authorList>
    </citation>
    <scope>NUCLEOTIDE SEQUENCE [LARGE SCALE GENOMIC DNA]</scope>
    <source>
        <strain evidence="2">cv. AL8/78</strain>
    </source>
</reference>
<reference evidence="2" key="4">
    <citation type="submission" date="2019-03" db="UniProtKB">
        <authorList>
            <consortium name="EnsemblPlants"/>
        </authorList>
    </citation>
    <scope>IDENTIFICATION</scope>
</reference>
<organism evidence="2 3">
    <name type="scientific">Aegilops tauschii subsp. strangulata</name>
    <name type="common">Goatgrass</name>
    <dbReference type="NCBI Taxonomy" id="200361"/>
    <lineage>
        <taxon>Eukaryota</taxon>
        <taxon>Viridiplantae</taxon>
        <taxon>Streptophyta</taxon>
        <taxon>Embryophyta</taxon>
        <taxon>Tracheophyta</taxon>
        <taxon>Spermatophyta</taxon>
        <taxon>Magnoliopsida</taxon>
        <taxon>Liliopsida</taxon>
        <taxon>Poales</taxon>
        <taxon>Poaceae</taxon>
        <taxon>BOP clade</taxon>
        <taxon>Pooideae</taxon>
        <taxon>Triticodae</taxon>
        <taxon>Triticeae</taxon>
        <taxon>Triticinae</taxon>
        <taxon>Aegilops</taxon>
    </lineage>
</organism>
<accession>A0A453KN64</accession>
<evidence type="ECO:0000313" key="2">
    <source>
        <dbReference type="EnsemblPlants" id="AET5Gv20465700.6"/>
    </source>
</evidence>